<dbReference type="EMBL" id="JALJOQ010000221">
    <property type="protein sequence ID" value="KAK9788716.1"/>
    <property type="molecule type" value="Genomic_DNA"/>
</dbReference>
<sequence length="261" mass="29561">MNDSGVNVSAYNRQVSVIHGAVTQGSNRKDALKRIDKHLKKYPGDPVGRAYQAWVFALTDRKQKANEIVDAILREAIKDAKSHANWTFFTTLESILKVLGREGDDDEALAAAKEAAPEECHLLQLIWKRHIELVEAQRTADHLKLTWESPDYKKEWHWYSIATMGMQAVQTGAREPGSYGRRSHSVTLYALAEARVNQWMSDFGRTAQDLKHEQLLLTLAILEGQNKHTAAYECIEESNAAAFPQNAQRWWKQAQLAVRPA</sequence>
<protein>
    <submittedName>
        <fullName evidence="1">Uncharacterized protein</fullName>
    </submittedName>
</protein>
<name>A0AAW1NQS0_9CHLO</name>
<evidence type="ECO:0000313" key="2">
    <source>
        <dbReference type="Proteomes" id="UP001465755"/>
    </source>
</evidence>
<accession>A0AAW1NQS0</accession>
<dbReference type="Proteomes" id="UP001465755">
    <property type="component" value="Unassembled WGS sequence"/>
</dbReference>
<comment type="caution">
    <text evidence="1">The sequence shown here is derived from an EMBL/GenBank/DDBJ whole genome shotgun (WGS) entry which is preliminary data.</text>
</comment>
<gene>
    <name evidence="1" type="ORF">WJX73_009696</name>
</gene>
<keyword evidence="2" id="KW-1185">Reference proteome</keyword>
<organism evidence="1 2">
    <name type="scientific">Symbiochloris irregularis</name>
    <dbReference type="NCBI Taxonomy" id="706552"/>
    <lineage>
        <taxon>Eukaryota</taxon>
        <taxon>Viridiplantae</taxon>
        <taxon>Chlorophyta</taxon>
        <taxon>core chlorophytes</taxon>
        <taxon>Trebouxiophyceae</taxon>
        <taxon>Trebouxiales</taxon>
        <taxon>Trebouxiaceae</taxon>
        <taxon>Symbiochloris</taxon>
    </lineage>
</organism>
<dbReference type="AlphaFoldDB" id="A0AAW1NQS0"/>
<reference evidence="1 2" key="1">
    <citation type="journal article" date="2024" name="Nat. Commun.">
        <title>Phylogenomics reveals the evolutionary origins of lichenization in chlorophyte algae.</title>
        <authorList>
            <person name="Puginier C."/>
            <person name="Libourel C."/>
            <person name="Otte J."/>
            <person name="Skaloud P."/>
            <person name="Haon M."/>
            <person name="Grisel S."/>
            <person name="Petersen M."/>
            <person name="Berrin J.G."/>
            <person name="Delaux P.M."/>
            <person name="Dal Grande F."/>
            <person name="Keller J."/>
        </authorList>
    </citation>
    <scope>NUCLEOTIDE SEQUENCE [LARGE SCALE GENOMIC DNA]</scope>
    <source>
        <strain evidence="1 2">SAG 2036</strain>
    </source>
</reference>
<proteinExistence type="predicted"/>
<evidence type="ECO:0000313" key="1">
    <source>
        <dbReference type="EMBL" id="KAK9788716.1"/>
    </source>
</evidence>